<evidence type="ECO:0000313" key="2">
    <source>
        <dbReference type="Proteomes" id="UP000224460"/>
    </source>
</evidence>
<dbReference type="Proteomes" id="UP000224460">
    <property type="component" value="Unassembled WGS sequence"/>
</dbReference>
<reference evidence="1" key="1">
    <citation type="submission" date="2017-10" db="EMBL/GenBank/DDBJ databases">
        <title>Genome sequence of cellulolytic Lachnospiraceae bacterium XHS1971 isolated from hotspring sediment.</title>
        <authorList>
            <person name="Vasudevan G."/>
            <person name="Joshi A.J."/>
            <person name="Hivarkar S."/>
            <person name="Lanjekar V.B."/>
            <person name="Dhakephalkar P.K."/>
            <person name="Dagar S."/>
        </authorList>
    </citation>
    <scope>NUCLEOTIDE SEQUENCE</scope>
    <source>
        <strain evidence="1">XHS1971</strain>
    </source>
</reference>
<protein>
    <submittedName>
        <fullName evidence="1">Rrf2 family transcriptional regulator</fullName>
    </submittedName>
</protein>
<keyword evidence="2" id="KW-1185">Reference proteome</keyword>
<sequence>MKLSTKGRYGLQAMVDLAVYSKEKHVSLKSISERLSLSENYLEQLIALLKKNGLVSSVRGAQGGYFLAKPPEEITIGEILRALEGSLAPTDCTCESNTVHCALNGKCVTRSVWEKIRDSINKVVDNITLKQLMDDYEKINENASSIYYI</sequence>
<name>A0AC61DIC1_9FIRM</name>
<dbReference type="EMBL" id="PEDL01000001">
    <property type="protein sequence ID" value="PHV72097.1"/>
    <property type="molecule type" value="Genomic_DNA"/>
</dbReference>
<evidence type="ECO:0000313" key="1">
    <source>
        <dbReference type="EMBL" id="PHV72097.1"/>
    </source>
</evidence>
<organism evidence="1 2">
    <name type="scientific">Sporanaerobium hydrogeniformans</name>
    <dbReference type="NCBI Taxonomy" id="3072179"/>
    <lineage>
        <taxon>Bacteria</taxon>
        <taxon>Bacillati</taxon>
        <taxon>Bacillota</taxon>
        <taxon>Clostridia</taxon>
        <taxon>Lachnospirales</taxon>
        <taxon>Lachnospiraceae</taxon>
        <taxon>Sporanaerobium</taxon>
    </lineage>
</organism>
<proteinExistence type="predicted"/>
<gene>
    <name evidence="1" type="ORF">CS063_01050</name>
</gene>
<comment type="caution">
    <text evidence="1">The sequence shown here is derived from an EMBL/GenBank/DDBJ whole genome shotgun (WGS) entry which is preliminary data.</text>
</comment>
<accession>A0AC61DIC1</accession>